<feature type="region of interest" description="Disordered" evidence="2">
    <location>
        <begin position="91"/>
        <end position="112"/>
    </location>
</feature>
<dbReference type="InterPro" id="IPR023631">
    <property type="entry name" value="Amidase_dom"/>
</dbReference>
<dbReference type="AlphaFoldDB" id="A0A6A6B9B7"/>
<proteinExistence type="inferred from homology"/>
<dbReference type="PANTHER" id="PTHR11895">
    <property type="entry name" value="TRANSAMIDASE"/>
    <property type="match status" value="1"/>
</dbReference>
<reference evidence="4" key="1">
    <citation type="journal article" date="2020" name="Stud. Mycol.">
        <title>101 Dothideomycetes genomes: a test case for predicting lifestyles and emergence of pathogens.</title>
        <authorList>
            <person name="Haridas S."/>
            <person name="Albert R."/>
            <person name="Binder M."/>
            <person name="Bloem J."/>
            <person name="Labutti K."/>
            <person name="Salamov A."/>
            <person name="Andreopoulos B."/>
            <person name="Baker S."/>
            <person name="Barry K."/>
            <person name="Bills G."/>
            <person name="Bluhm B."/>
            <person name="Cannon C."/>
            <person name="Castanera R."/>
            <person name="Culley D."/>
            <person name="Daum C."/>
            <person name="Ezra D."/>
            <person name="Gonzalez J."/>
            <person name="Henrissat B."/>
            <person name="Kuo A."/>
            <person name="Liang C."/>
            <person name="Lipzen A."/>
            <person name="Lutzoni F."/>
            <person name="Magnuson J."/>
            <person name="Mondo S."/>
            <person name="Nolan M."/>
            <person name="Ohm R."/>
            <person name="Pangilinan J."/>
            <person name="Park H.-J."/>
            <person name="Ramirez L."/>
            <person name="Alfaro M."/>
            <person name="Sun H."/>
            <person name="Tritt A."/>
            <person name="Yoshinaga Y."/>
            <person name="Zwiers L.-H."/>
            <person name="Turgeon B."/>
            <person name="Goodwin S."/>
            <person name="Spatafora J."/>
            <person name="Crous P."/>
            <person name="Grigoriev I."/>
        </authorList>
    </citation>
    <scope>NUCLEOTIDE SEQUENCE</scope>
    <source>
        <strain evidence="4">CBS 121167</strain>
    </source>
</reference>
<comment type="similarity">
    <text evidence="1">Belongs to the amidase family.</text>
</comment>
<evidence type="ECO:0000259" key="3">
    <source>
        <dbReference type="Pfam" id="PF01425"/>
    </source>
</evidence>
<evidence type="ECO:0000256" key="2">
    <source>
        <dbReference type="SAM" id="MobiDB-lite"/>
    </source>
</evidence>
<protein>
    <recommendedName>
        <fullName evidence="3">Amidase domain-containing protein</fullName>
    </recommendedName>
</protein>
<dbReference type="InterPro" id="IPR020556">
    <property type="entry name" value="Amidase_CS"/>
</dbReference>
<organism evidence="4 5">
    <name type="scientific">Aplosporella prunicola CBS 121167</name>
    <dbReference type="NCBI Taxonomy" id="1176127"/>
    <lineage>
        <taxon>Eukaryota</taxon>
        <taxon>Fungi</taxon>
        <taxon>Dikarya</taxon>
        <taxon>Ascomycota</taxon>
        <taxon>Pezizomycotina</taxon>
        <taxon>Dothideomycetes</taxon>
        <taxon>Dothideomycetes incertae sedis</taxon>
        <taxon>Botryosphaeriales</taxon>
        <taxon>Aplosporellaceae</taxon>
        <taxon>Aplosporella</taxon>
    </lineage>
</organism>
<dbReference type="InterPro" id="IPR000120">
    <property type="entry name" value="Amidase"/>
</dbReference>
<dbReference type="GeneID" id="54301781"/>
<dbReference type="OrthoDB" id="421993at2759"/>
<dbReference type="RefSeq" id="XP_033395676.1">
    <property type="nucleotide sequence ID" value="XM_033544285.1"/>
</dbReference>
<dbReference type="Pfam" id="PF01425">
    <property type="entry name" value="Amidase"/>
    <property type="match status" value="1"/>
</dbReference>
<sequence length="605" mass="64740">MASNYAQTNTPSFYNYPDPKATDIPYTSPDAPKNPVVRGLPLYYGASLISSVTTLQNYLWNNTGFNRLRGRPELEDVAPRYDPTVIPIVRSDGDANNASNDAPAMTGAPPPASAKGRFHSVLDYHEAYKSGVVTPTAVAEALLPLIRRDVDEPTAHATAWMETKVETVRAAAAASTQRYKDGTQRGVLDGIPVAVKDEVDLKDYTKRVGSRRDLTGKANETSFCVAQWEAAGAVLLGKLTMHEFGLDTTNNNPNHGTPLNPHNSAYYTGGSSGGSGYAVGAGLLPFALGADGGGSIRIPSNYCGIFGLKPSHGRVSGRPSPSLAATTGVLGPMAANMADLELAYRSMAAPDPETPASSLFPVPRALFTGSSRAKTLGIYKPWFERAEPEVQAACRKALDHMTTKLGYTIVDISIPFVNEGQAAHALTILSEIASQFHTNVSDLTPANQILISVGSRAGAIDFLQAQKVRNLVMQHLAHLFQTHPGLIIVTPTTPNPGWHISGGARDLKYGVSDGNMSIRSMEYVWMANFTGCPAIQVPVGYAEPKEGEGKIPVGLMGMGEWGTEEELIGWGYDGEAWLNEGLEGGRRRPESWVDVLELAKKAMSA</sequence>
<dbReference type="Proteomes" id="UP000799438">
    <property type="component" value="Unassembled WGS sequence"/>
</dbReference>
<keyword evidence="5" id="KW-1185">Reference proteome</keyword>
<dbReference type="EMBL" id="ML995491">
    <property type="protein sequence ID" value="KAF2139963.1"/>
    <property type="molecule type" value="Genomic_DNA"/>
</dbReference>
<evidence type="ECO:0000313" key="4">
    <source>
        <dbReference type="EMBL" id="KAF2139963.1"/>
    </source>
</evidence>
<dbReference type="SUPFAM" id="SSF75304">
    <property type="entry name" value="Amidase signature (AS) enzymes"/>
    <property type="match status" value="1"/>
</dbReference>
<evidence type="ECO:0000256" key="1">
    <source>
        <dbReference type="ARBA" id="ARBA00009199"/>
    </source>
</evidence>
<evidence type="ECO:0000313" key="5">
    <source>
        <dbReference type="Proteomes" id="UP000799438"/>
    </source>
</evidence>
<accession>A0A6A6B9B7</accession>
<dbReference type="PROSITE" id="PS00571">
    <property type="entry name" value="AMIDASES"/>
    <property type="match status" value="1"/>
</dbReference>
<feature type="domain" description="Amidase" evidence="3">
    <location>
        <begin position="158"/>
        <end position="567"/>
    </location>
</feature>
<gene>
    <name evidence="4" type="ORF">K452DRAFT_320052</name>
</gene>
<dbReference type="InterPro" id="IPR036928">
    <property type="entry name" value="AS_sf"/>
</dbReference>
<dbReference type="PANTHER" id="PTHR11895:SF67">
    <property type="entry name" value="AMIDASE DOMAIN-CONTAINING PROTEIN"/>
    <property type="match status" value="1"/>
</dbReference>
<dbReference type="Gene3D" id="3.90.1300.10">
    <property type="entry name" value="Amidase signature (AS) domain"/>
    <property type="match status" value="1"/>
</dbReference>
<name>A0A6A6B9B7_9PEZI</name>
<dbReference type="GO" id="GO:0003824">
    <property type="term" value="F:catalytic activity"/>
    <property type="evidence" value="ECO:0007669"/>
    <property type="project" value="InterPro"/>
</dbReference>